<evidence type="ECO:0000259" key="1">
    <source>
        <dbReference type="SMART" id="SM00474"/>
    </source>
</evidence>
<dbReference type="PANTHER" id="PTHR12124:SF47">
    <property type="entry name" value="EXOSOME COMPONENT 10"/>
    <property type="match status" value="1"/>
</dbReference>
<dbReference type="InterPro" id="IPR045092">
    <property type="entry name" value="Rrp6-like"/>
</dbReference>
<dbReference type="SMART" id="SM00474">
    <property type="entry name" value="35EXOc"/>
    <property type="match status" value="1"/>
</dbReference>
<dbReference type="Proteomes" id="UP001189429">
    <property type="component" value="Unassembled WGS sequence"/>
</dbReference>
<reference evidence="2" key="1">
    <citation type="submission" date="2023-10" db="EMBL/GenBank/DDBJ databases">
        <authorList>
            <person name="Chen Y."/>
            <person name="Shah S."/>
            <person name="Dougan E. K."/>
            <person name="Thang M."/>
            <person name="Chan C."/>
        </authorList>
    </citation>
    <scope>NUCLEOTIDE SEQUENCE [LARGE SCALE GENOMIC DNA]</scope>
</reference>
<dbReference type="SUPFAM" id="SSF53098">
    <property type="entry name" value="Ribonuclease H-like"/>
    <property type="match status" value="1"/>
</dbReference>
<feature type="domain" description="3'-5' exonuclease" evidence="1">
    <location>
        <begin position="12"/>
        <end position="190"/>
    </location>
</feature>
<evidence type="ECO:0000313" key="3">
    <source>
        <dbReference type="Proteomes" id="UP001189429"/>
    </source>
</evidence>
<evidence type="ECO:0000313" key="2">
    <source>
        <dbReference type="EMBL" id="CAK0860798.1"/>
    </source>
</evidence>
<dbReference type="EMBL" id="CAUYUJ010016014">
    <property type="protein sequence ID" value="CAK0860798.1"/>
    <property type="molecule type" value="Genomic_DNA"/>
</dbReference>
<proteinExistence type="predicted"/>
<dbReference type="InterPro" id="IPR036397">
    <property type="entry name" value="RNaseH_sf"/>
</dbReference>
<gene>
    <name evidence="2" type="ORF">PCOR1329_LOCUS49664</name>
</gene>
<accession>A0ABN9UM06</accession>
<feature type="non-terminal residue" evidence="2">
    <location>
        <position position="232"/>
    </location>
</feature>
<keyword evidence="3" id="KW-1185">Reference proteome</keyword>
<sequence>ASVLHLATYAAAAALADGGPGAAVCEVLRSAETIAVDVEGSNLGHGGRAATIQLATPDLCYVVDLAALGMPDSLREVLQGKDPVKVCHGFTNDQINLIEQFHIDFSEATLFDTAEALEYLPHIGGKSVVDVLERFTAAPPHVLSEMVGMKEQLRWVDFFQRPLPERVLRYSCLDVVFLVSARSTMIEQLNETDVACIAIVEKSRYRGPYGKGDCYRPPTMNQIARQEKKRKT</sequence>
<comment type="caution">
    <text evidence="2">The sequence shown here is derived from an EMBL/GenBank/DDBJ whole genome shotgun (WGS) entry which is preliminary data.</text>
</comment>
<dbReference type="InterPro" id="IPR012337">
    <property type="entry name" value="RNaseH-like_sf"/>
</dbReference>
<dbReference type="PANTHER" id="PTHR12124">
    <property type="entry name" value="POLYMYOSITIS/SCLERODERMA AUTOANTIGEN-RELATED"/>
    <property type="match status" value="1"/>
</dbReference>
<name>A0ABN9UM06_9DINO</name>
<dbReference type="Pfam" id="PF01612">
    <property type="entry name" value="DNA_pol_A_exo1"/>
    <property type="match status" value="1"/>
</dbReference>
<organism evidence="2 3">
    <name type="scientific">Prorocentrum cordatum</name>
    <dbReference type="NCBI Taxonomy" id="2364126"/>
    <lineage>
        <taxon>Eukaryota</taxon>
        <taxon>Sar</taxon>
        <taxon>Alveolata</taxon>
        <taxon>Dinophyceae</taxon>
        <taxon>Prorocentrales</taxon>
        <taxon>Prorocentraceae</taxon>
        <taxon>Prorocentrum</taxon>
    </lineage>
</organism>
<dbReference type="InterPro" id="IPR002562">
    <property type="entry name" value="3'-5'_exonuclease_dom"/>
</dbReference>
<feature type="non-terminal residue" evidence="2">
    <location>
        <position position="1"/>
    </location>
</feature>
<dbReference type="Gene3D" id="3.30.420.10">
    <property type="entry name" value="Ribonuclease H-like superfamily/Ribonuclease H"/>
    <property type="match status" value="1"/>
</dbReference>
<protein>
    <recommendedName>
        <fullName evidence="1">3'-5' exonuclease domain-containing protein</fullName>
    </recommendedName>
</protein>